<organism evidence="2">
    <name type="scientific">Phytophthora nicotianae</name>
    <name type="common">Potato buckeye rot agent</name>
    <name type="synonym">Phytophthora parasitica</name>
    <dbReference type="NCBI Taxonomy" id="4792"/>
    <lineage>
        <taxon>Eukaryota</taxon>
        <taxon>Sar</taxon>
        <taxon>Stramenopiles</taxon>
        <taxon>Oomycota</taxon>
        <taxon>Peronosporomycetes</taxon>
        <taxon>Peronosporales</taxon>
        <taxon>Peronosporaceae</taxon>
        <taxon>Phytophthora</taxon>
    </lineage>
</organism>
<feature type="compositionally biased region" description="Basic and acidic residues" evidence="1">
    <location>
        <begin position="151"/>
        <end position="168"/>
    </location>
</feature>
<evidence type="ECO:0000313" key="2">
    <source>
        <dbReference type="EMBL" id="ETK85344.1"/>
    </source>
</evidence>
<proteinExistence type="predicted"/>
<feature type="compositionally biased region" description="Basic and acidic residues" evidence="1">
    <location>
        <begin position="96"/>
        <end position="109"/>
    </location>
</feature>
<name>W2GR56_PHYNI</name>
<protein>
    <submittedName>
        <fullName evidence="2">Uncharacterized protein</fullName>
    </submittedName>
</protein>
<sequence length="555" mass="61976">MALNNQIEWTQRRKGSCWTTTATLHLTKRWLERQRLRPSNVSSTATDAQSLHRLRGAALAMAAALETKEPSANRSTVKKRNRTPRDQSTKKKATNRKADVSDRSGDSEPKFSTTIRDTSASLSRPSLPKPVPARKSVAAPYTAAQRTSQVRGRETDVFGRYDCRKSDSATKIPTSKAKSVSPSSASAVTENSLSPPSPLPEPRKKRRVFTYLDTDHVALVDLQAQERELAWIQSQHTQIQNTSRPTKPAAQKRKTCHETYMDGNSDANSVVYSVEPAESDYFQAQSKTKVNQPVAADRMPPPYSHETDTLASYCAILDNFGQPTQCISSVFPSEVEKPQSDVTRAVSSLVTAHLPIIRRCHRRKVQAILAEARWKIAAYQAALKTPKKGPRGKNEMRSHVLPHPTAEKHAVRQCKAAQHPCRGSVLFQIGRGDSFVRERIVSSLIQINRVEMTRSLWKYTASIGLRANYRVDDDPILRYTASTRRNGTDGGELAKKYRLQIGSVADEEVAEFVLRLVVGRLGDSEQVFHALKSELGFSQAYTAYSELKKLHDSRQ</sequence>
<accession>W2GR56</accession>
<evidence type="ECO:0000256" key="1">
    <source>
        <dbReference type="SAM" id="MobiDB-lite"/>
    </source>
</evidence>
<feature type="compositionally biased region" description="Polar residues" evidence="1">
    <location>
        <begin position="110"/>
        <end position="124"/>
    </location>
</feature>
<gene>
    <name evidence="2" type="ORF">L915_09813</name>
</gene>
<dbReference type="Proteomes" id="UP000053236">
    <property type="component" value="Unassembled WGS sequence"/>
</dbReference>
<feature type="region of interest" description="Disordered" evidence="1">
    <location>
        <begin position="65"/>
        <end position="203"/>
    </location>
</feature>
<reference evidence="2" key="1">
    <citation type="submission" date="2013-11" db="EMBL/GenBank/DDBJ databases">
        <title>The Genome Sequence of Phytophthora parasitica CJ02B3.</title>
        <authorList>
            <consortium name="The Broad Institute Genomics Platform"/>
            <person name="Russ C."/>
            <person name="Tyler B."/>
            <person name="Panabieres F."/>
            <person name="Shan W."/>
            <person name="Tripathy S."/>
            <person name="Grunwald N."/>
            <person name="Machado M."/>
            <person name="Johnson C.S."/>
            <person name="Arredondo F."/>
            <person name="Hong C."/>
            <person name="Coffey M."/>
            <person name="Young S.K."/>
            <person name="Zeng Q."/>
            <person name="Gargeya S."/>
            <person name="Fitzgerald M."/>
            <person name="Abouelleil A."/>
            <person name="Alvarado L."/>
            <person name="Chapman S.B."/>
            <person name="Gainer-Dewar J."/>
            <person name="Goldberg J."/>
            <person name="Griggs A."/>
            <person name="Gujja S."/>
            <person name="Hansen M."/>
            <person name="Howarth C."/>
            <person name="Imamovic A."/>
            <person name="Ireland A."/>
            <person name="Larimer J."/>
            <person name="McCowan C."/>
            <person name="Murphy C."/>
            <person name="Pearson M."/>
            <person name="Poon T.W."/>
            <person name="Priest M."/>
            <person name="Roberts A."/>
            <person name="Saif S."/>
            <person name="Shea T."/>
            <person name="Sykes S."/>
            <person name="Wortman J."/>
            <person name="Nusbaum C."/>
            <person name="Birren B."/>
        </authorList>
    </citation>
    <scope>NUCLEOTIDE SEQUENCE [LARGE SCALE GENOMIC DNA]</scope>
    <source>
        <strain evidence="2">CJ02B3</strain>
    </source>
</reference>
<dbReference type="EMBL" id="KI686577">
    <property type="protein sequence ID" value="ETK85344.1"/>
    <property type="molecule type" value="Genomic_DNA"/>
</dbReference>
<dbReference type="AlphaFoldDB" id="W2GR56"/>
<dbReference type="VEuPathDB" id="FungiDB:PPTG_01510"/>
<feature type="compositionally biased region" description="Low complexity" evidence="1">
    <location>
        <begin position="173"/>
        <end position="194"/>
    </location>
</feature>